<organism evidence="3 4">
    <name type="scientific">Allomesorhizobium camelthorni</name>
    <dbReference type="NCBI Taxonomy" id="475069"/>
    <lineage>
        <taxon>Bacteria</taxon>
        <taxon>Pseudomonadati</taxon>
        <taxon>Pseudomonadota</taxon>
        <taxon>Alphaproteobacteria</taxon>
        <taxon>Hyphomicrobiales</taxon>
        <taxon>Phyllobacteriaceae</taxon>
        <taxon>Allomesorhizobium</taxon>
    </lineage>
</organism>
<proteinExistence type="predicted"/>
<feature type="signal peptide" evidence="1">
    <location>
        <begin position="1"/>
        <end position="32"/>
    </location>
</feature>
<dbReference type="Pfam" id="PF00565">
    <property type="entry name" value="SNase"/>
    <property type="match status" value="1"/>
</dbReference>
<name>A0A6G4WIQ8_9HYPH</name>
<dbReference type="EMBL" id="JAAKZF010000061">
    <property type="protein sequence ID" value="NGO54685.1"/>
    <property type="molecule type" value="Genomic_DNA"/>
</dbReference>
<protein>
    <submittedName>
        <fullName evidence="3">Thermonuclease family protein</fullName>
    </submittedName>
</protein>
<evidence type="ECO:0000313" key="4">
    <source>
        <dbReference type="Proteomes" id="UP001642900"/>
    </source>
</evidence>
<dbReference type="InterPro" id="IPR035437">
    <property type="entry name" value="SNase_OB-fold_sf"/>
</dbReference>
<dbReference type="Gene3D" id="2.40.50.90">
    <property type="match status" value="1"/>
</dbReference>
<dbReference type="Proteomes" id="UP001642900">
    <property type="component" value="Unassembled WGS sequence"/>
</dbReference>
<evidence type="ECO:0000313" key="3">
    <source>
        <dbReference type="EMBL" id="NGO54685.1"/>
    </source>
</evidence>
<dbReference type="AlphaFoldDB" id="A0A6G4WIQ8"/>
<dbReference type="SUPFAM" id="SSF50199">
    <property type="entry name" value="Staphylococcal nuclease"/>
    <property type="match status" value="1"/>
</dbReference>
<gene>
    <name evidence="3" type="ORF">G6N73_26795</name>
</gene>
<accession>A0A6G4WIQ8</accession>
<dbReference type="PANTHER" id="PTHR12302">
    <property type="entry name" value="EBNA2 BINDING PROTEIN P100"/>
    <property type="match status" value="1"/>
</dbReference>
<feature type="chain" id="PRO_5026132724" evidence="1">
    <location>
        <begin position="33"/>
        <end position="173"/>
    </location>
</feature>
<dbReference type="PANTHER" id="PTHR12302:SF26">
    <property type="entry name" value="BLR1266 PROTEIN"/>
    <property type="match status" value="1"/>
</dbReference>
<keyword evidence="4" id="KW-1185">Reference proteome</keyword>
<dbReference type="SMART" id="SM00318">
    <property type="entry name" value="SNc"/>
    <property type="match status" value="1"/>
</dbReference>
<sequence>MFSRLCLSLLRCAAFAWCVIATSSFPAPIAFAQGPIIGRASVIDGDTIEIAGEKIRFNGIDAPESWQTCIDRAGAEYRCGKITADALDAYLAQSRPTRCEFADRDRYGRFVGDCYRADGEGVNAWLVRNGLAHDWPLYSRGAYAGEQAEAEADRRGMWQGDFETPWEARKARR</sequence>
<reference evidence="3 4" key="1">
    <citation type="submission" date="2020-02" db="EMBL/GenBank/DDBJ databases">
        <title>Genome sequence of strain CCNWXJ40-4.</title>
        <authorList>
            <person name="Gao J."/>
            <person name="Sun J."/>
        </authorList>
    </citation>
    <scope>NUCLEOTIDE SEQUENCE [LARGE SCALE GENOMIC DNA]</scope>
    <source>
        <strain evidence="3 4">CCNWXJ 40-4</strain>
    </source>
</reference>
<evidence type="ECO:0000256" key="1">
    <source>
        <dbReference type="SAM" id="SignalP"/>
    </source>
</evidence>
<feature type="domain" description="TNase-like" evidence="2">
    <location>
        <begin position="42"/>
        <end position="160"/>
    </location>
</feature>
<comment type="caution">
    <text evidence="3">The sequence shown here is derived from an EMBL/GenBank/DDBJ whole genome shotgun (WGS) entry which is preliminary data.</text>
</comment>
<keyword evidence="1" id="KW-0732">Signal</keyword>
<dbReference type="PROSITE" id="PS50830">
    <property type="entry name" value="TNASE_3"/>
    <property type="match status" value="1"/>
</dbReference>
<dbReference type="InterPro" id="IPR016071">
    <property type="entry name" value="Staphylococal_nuclease_OB-fold"/>
</dbReference>
<evidence type="ECO:0000259" key="2">
    <source>
        <dbReference type="PROSITE" id="PS50830"/>
    </source>
</evidence>